<dbReference type="InterPro" id="IPR023996">
    <property type="entry name" value="TonB-dep_OMP_SusC/RagA"/>
</dbReference>
<dbReference type="PROSITE" id="PS52016">
    <property type="entry name" value="TONB_DEPENDENT_REC_3"/>
    <property type="match status" value="1"/>
</dbReference>
<evidence type="ECO:0000256" key="2">
    <source>
        <dbReference type="ARBA" id="ARBA00022448"/>
    </source>
</evidence>
<evidence type="ECO:0000256" key="3">
    <source>
        <dbReference type="ARBA" id="ARBA00022452"/>
    </source>
</evidence>
<dbReference type="Gene3D" id="2.170.130.10">
    <property type="entry name" value="TonB-dependent receptor, plug domain"/>
    <property type="match status" value="1"/>
</dbReference>
<proteinExistence type="inferred from homology"/>
<name>A0A1I1MD96_9SPHI</name>
<dbReference type="InterPro" id="IPR000531">
    <property type="entry name" value="Beta-barrel_TonB"/>
</dbReference>
<dbReference type="NCBIfam" id="TIGR04057">
    <property type="entry name" value="SusC_RagA_signa"/>
    <property type="match status" value="1"/>
</dbReference>
<evidence type="ECO:0000259" key="12">
    <source>
        <dbReference type="Pfam" id="PF07715"/>
    </source>
</evidence>
<evidence type="ECO:0000256" key="6">
    <source>
        <dbReference type="ARBA" id="ARBA00023136"/>
    </source>
</evidence>
<dbReference type="Proteomes" id="UP000199577">
    <property type="component" value="Unassembled WGS sequence"/>
</dbReference>
<evidence type="ECO:0000256" key="5">
    <source>
        <dbReference type="ARBA" id="ARBA00023077"/>
    </source>
</evidence>
<dbReference type="SUPFAM" id="SSF56935">
    <property type="entry name" value="Porins"/>
    <property type="match status" value="1"/>
</dbReference>
<dbReference type="NCBIfam" id="TIGR04056">
    <property type="entry name" value="OMP_RagA_SusC"/>
    <property type="match status" value="1"/>
</dbReference>
<evidence type="ECO:0000313" key="13">
    <source>
        <dbReference type="EMBL" id="SFC83086.1"/>
    </source>
</evidence>
<sequence length="1070" mass="120451">MNSLLTCVLTIILAALTSQSFAQHVMQAMVMHRDTHEGIAGATVKYRQQQLASDDGGSFLLAVPHEEKRILLSIAAIGFEPKDTIVSLPVRDLPLIIQLTPTANVLDEVVVSTGYQQLPRERATGSFGFVDQKTFNEQVGTDVISRLEAVANSLQVDRTGSGERLLIRGLSTIQGPTQPLIVLDNFPYEGNLENINPNDVESITILKDAAAASIWGARAGNGVIVITTKKGKLRQPLRIEFNSNVTTRAKPDLFYVREIAASDFIDVEQMLYNAGYYTAQINNRSKPALSPVVELLLWREGATADEAALIDAEIDRLRNVDVRHDFDNYVYQRAWNQQYFLGIREGGDQTAWNLSAGYDRNADNLNARYDRLNLRIQHVIMPWKNFSINSGLYYTQSGTESGKEGYGQVTAMNNGLFPYAELADGNGNALPVIKQVRKHFLDTEADPRLLDWRYYPLEDYRHVINTTSLTSLLANAGLRYTLPVGLGASIDYQYERQQRNGRNLRGEESFFARDLINRFSQRSADGELIRAIPFGAVMDLSESLLQSHNVRGQFNFARDWEKHGLSAIVGGEVRSVNTTSSSNRFYGYDSDILTFANVDYNHQYPDYISGINAFIPDEKRLANTTDRYVSFYANAAYVYSKKYSFSLSGRRDASNMFGLNTNDKWNLLWSSGLSWDVSKETFYNATWLPQLKLRGTYGRSGNVNPDMVALTTIQYRPTLAQITQAPYATFSNFANPELAWETVSTLNVGLDFAFTDSRVSGSVEYYRKKGTNLYGPAPVDYTTGIGYTITKNVASMVGNGWDMELNTINLKGKLGWRSHLNVSVNKEEVADYYLRDRRGNRFVAYSNLISGITGKPVRSMFSYRWAGLNPETGQPMGYLGDEPSTDYRALTGNDVLVDDLIYHGSTLPICFGTLGNTLSYRGVSLSVRLLYKFGYYFRRQTISYSDLFRSWRGHGDFYNRWQQPGDERYTDVPAMIYPMPAAWESFYPFAEPFVEHGDHIRFQYVNIGYEFTRAAFPRLPAQRVNVYLNFSNLGLIWKATKQPIDPDFSSATSTGIPAPFTATFGLRIDL</sequence>
<feature type="domain" description="TonB-dependent receptor plug" evidence="12">
    <location>
        <begin position="124"/>
        <end position="223"/>
    </location>
</feature>
<evidence type="ECO:0000259" key="11">
    <source>
        <dbReference type="Pfam" id="PF00593"/>
    </source>
</evidence>
<dbReference type="Gene3D" id="2.40.170.20">
    <property type="entry name" value="TonB-dependent receptor, beta-barrel domain"/>
    <property type="match status" value="1"/>
</dbReference>
<feature type="domain" description="TonB-dependent receptor-like beta-barrel" evidence="11">
    <location>
        <begin position="466"/>
        <end position="825"/>
    </location>
</feature>
<comment type="subcellular location">
    <subcellularLocation>
        <location evidence="1 8">Cell outer membrane</location>
        <topology evidence="1 8">Multi-pass membrane protein</topology>
    </subcellularLocation>
</comment>
<keyword evidence="5 9" id="KW-0798">TonB box</keyword>
<evidence type="ECO:0000313" key="14">
    <source>
        <dbReference type="Proteomes" id="UP000199577"/>
    </source>
</evidence>
<keyword evidence="10" id="KW-0732">Signal</keyword>
<keyword evidence="14" id="KW-1185">Reference proteome</keyword>
<dbReference type="InterPro" id="IPR012910">
    <property type="entry name" value="Plug_dom"/>
</dbReference>
<dbReference type="STRING" id="623281.SAMN05421747_1334"/>
<dbReference type="InterPro" id="IPR023997">
    <property type="entry name" value="TonB-dep_OMP_SusC/RagA_CS"/>
</dbReference>
<dbReference type="Pfam" id="PF07715">
    <property type="entry name" value="Plug"/>
    <property type="match status" value="1"/>
</dbReference>
<protein>
    <submittedName>
        <fullName evidence="13">TonB-linked outer membrane protein, SusC/RagA family</fullName>
    </submittedName>
</protein>
<keyword evidence="7 8" id="KW-0998">Cell outer membrane</keyword>
<evidence type="ECO:0000256" key="7">
    <source>
        <dbReference type="ARBA" id="ARBA00023237"/>
    </source>
</evidence>
<dbReference type="GO" id="GO:0009279">
    <property type="term" value="C:cell outer membrane"/>
    <property type="evidence" value="ECO:0007669"/>
    <property type="project" value="UniProtKB-SubCell"/>
</dbReference>
<keyword evidence="4 8" id="KW-0812">Transmembrane</keyword>
<keyword evidence="3 8" id="KW-1134">Transmembrane beta strand</keyword>
<evidence type="ECO:0000256" key="1">
    <source>
        <dbReference type="ARBA" id="ARBA00004571"/>
    </source>
</evidence>
<feature type="chain" id="PRO_5011543348" evidence="10">
    <location>
        <begin position="23"/>
        <end position="1070"/>
    </location>
</feature>
<keyword evidence="2 8" id="KW-0813">Transport</keyword>
<organism evidence="13 14">
    <name type="scientific">Parapedobacter composti</name>
    <dbReference type="NCBI Taxonomy" id="623281"/>
    <lineage>
        <taxon>Bacteria</taxon>
        <taxon>Pseudomonadati</taxon>
        <taxon>Bacteroidota</taxon>
        <taxon>Sphingobacteriia</taxon>
        <taxon>Sphingobacteriales</taxon>
        <taxon>Sphingobacteriaceae</taxon>
        <taxon>Parapedobacter</taxon>
    </lineage>
</organism>
<keyword evidence="6 8" id="KW-0472">Membrane</keyword>
<feature type="signal peptide" evidence="10">
    <location>
        <begin position="1"/>
        <end position="22"/>
    </location>
</feature>
<accession>A0A1I1MD96</accession>
<dbReference type="InterPro" id="IPR037066">
    <property type="entry name" value="Plug_dom_sf"/>
</dbReference>
<gene>
    <name evidence="13" type="ORF">SAMN05421747_1334</name>
</gene>
<dbReference type="AlphaFoldDB" id="A0A1I1MD96"/>
<dbReference type="Pfam" id="PF00593">
    <property type="entry name" value="TonB_dep_Rec_b-barrel"/>
    <property type="match status" value="1"/>
</dbReference>
<evidence type="ECO:0000256" key="10">
    <source>
        <dbReference type="SAM" id="SignalP"/>
    </source>
</evidence>
<evidence type="ECO:0000256" key="4">
    <source>
        <dbReference type="ARBA" id="ARBA00022692"/>
    </source>
</evidence>
<evidence type="ECO:0000256" key="8">
    <source>
        <dbReference type="PROSITE-ProRule" id="PRU01360"/>
    </source>
</evidence>
<evidence type="ECO:0000256" key="9">
    <source>
        <dbReference type="RuleBase" id="RU003357"/>
    </source>
</evidence>
<dbReference type="EMBL" id="FOLL01000033">
    <property type="protein sequence ID" value="SFC83086.1"/>
    <property type="molecule type" value="Genomic_DNA"/>
</dbReference>
<dbReference type="OrthoDB" id="9768177at2"/>
<dbReference type="InterPro" id="IPR036942">
    <property type="entry name" value="Beta-barrel_TonB_sf"/>
</dbReference>
<reference evidence="13 14" key="1">
    <citation type="submission" date="2016-10" db="EMBL/GenBank/DDBJ databases">
        <authorList>
            <person name="de Groot N.N."/>
        </authorList>
    </citation>
    <scope>NUCLEOTIDE SEQUENCE [LARGE SCALE GENOMIC DNA]</scope>
    <source>
        <strain evidence="13 14">DSM 22900</strain>
    </source>
</reference>
<dbReference type="InterPro" id="IPR039426">
    <property type="entry name" value="TonB-dep_rcpt-like"/>
</dbReference>
<comment type="similarity">
    <text evidence="8 9">Belongs to the TonB-dependent receptor family.</text>
</comment>